<proteinExistence type="predicted"/>
<dbReference type="InterPro" id="IPR052898">
    <property type="entry name" value="ACAD10-like"/>
</dbReference>
<dbReference type="InterPro" id="IPR006439">
    <property type="entry name" value="HAD-SF_hydro_IA"/>
</dbReference>
<dbReference type="EMBL" id="BAAAKJ010000249">
    <property type="protein sequence ID" value="GAA1402453.1"/>
    <property type="molecule type" value="Genomic_DNA"/>
</dbReference>
<accession>A0ABN1YCL0</accession>
<dbReference type="PANTHER" id="PTHR47829:SF1">
    <property type="entry name" value="HAD FAMILY PHOSPHATASE"/>
    <property type="match status" value="1"/>
</dbReference>
<dbReference type="CDD" id="cd02603">
    <property type="entry name" value="HAD_sEH-N_like"/>
    <property type="match status" value="1"/>
</dbReference>
<dbReference type="Pfam" id="PF00702">
    <property type="entry name" value="Hydrolase"/>
    <property type="match status" value="1"/>
</dbReference>
<dbReference type="RefSeq" id="WP_344338820.1">
    <property type="nucleotide sequence ID" value="NZ_BAAAKJ010000249.1"/>
</dbReference>
<dbReference type="InterPro" id="IPR023198">
    <property type="entry name" value="PGP-like_dom2"/>
</dbReference>
<protein>
    <submittedName>
        <fullName evidence="1">HAD-IA family hydrolase</fullName>
    </submittedName>
</protein>
<evidence type="ECO:0000313" key="1">
    <source>
        <dbReference type="EMBL" id="GAA1402453.1"/>
    </source>
</evidence>
<dbReference type="PRINTS" id="PR00413">
    <property type="entry name" value="HADHALOGNASE"/>
</dbReference>
<evidence type="ECO:0000313" key="2">
    <source>
        <dbReference type="Proteomes" id="UP001499863"/>
    </source>
</evidence>
<dbReference type="GO" id="GO:0016787">
    <property type="term" value="F:hydrolase activity"/>
    <property type="evidence" value="ECO:0007669"/>
    <property type="project" value="UniProtKB-KW"/>
</dbReference>
<dbReference type="SFLD" id="SFLDG01129">
    <property type="entry name" value="C1.5:_HAD__Beta-PGM__Phosphata"/>
    <property type="match status" value="1"/>
</dbReference>
<dbReference type="NCBIfam" id="TIGR01509">
    <property type="entry name" value="HAD-SF-IA-v3"/>
    <property type="match status" value="1"/>
</dbReference>
<dbReference type="Gene3D" id="1.10.150.240">
    <property type="entry name" value="Putative phosphatase, domain 2"/>
    <property type="match status" value="1"/>
</dbReference>
<dbReference type="Gene3D" id="3.40.50.1000">
    <property type="entry name" value="HAD superfamily/HAD-like"/>
    <property type="match status" value="1"/>
</dbReference>
<sequence>MELNHPVPPADGIDTVVLDYGGVLTNPLAETFTEFGVRTGLDLQAVGTAFAAATARYGISPMAELEVAAITEQEFTERLLAELPLRSAAALGGRPFGELWFQGRRANAELVDFVRQLKSNGYRTALLTNNVVEWRPRWQATLPVAEIFDVVVDSSAERVRKPDPELYLRLLRRLDTPAGRCLFIDDTAENLDAAARLGFHTVLFENTAQTIREVSERLTAQALRELSNRLGHPLVEDLGRPADGALR</sequence>
<dbReference type="PANTHER" id="PTHR47829">
    <property type="entry name" value="HYDROLASE, PUTATIVE (AFU_ORTHOLOGUE AFUA_1G12880)-RELATED"/>
    <property type="match status" value="1"/>
</dbReference>
<dbReference type="SUPFAM" id="SSF56784">
    <property type="entry name" value="HAD-like"/>
    <property type="match status" value="1"/>
</dbReference>
<organism evidence="1 2">
    <name type="scientific">Kitasatospora putterlickiae</name>
    <dbReference type="NCBI Taxonomy" id="221725"/>
    <lineage>
        <taxon>Bacteria</taxon>
        <taxon>Bacillati</taxon>
        <taxon>Actinomycetota</taxon>
        <taxon>Actinomycetes</taxon>
        <taxon>Kitasatosporales</taxon>
        <taxon>Streptomycetaceae</taxon>
        <taxon>Kitasatospora</taxon>
    </lineage>
</organism>
<keyword evidence="2" id="KW-1185">Reference proteome</keyword>
<keyword evidence="1" id="KW-0378">Hydrolase</keyword>
<gene>
    <name evidence="1" type="ORF">GCM10009639_45870</name>
</gene>
<comment type="caution">
    <text evidence="1">The sequence shown here is derived from an EMBL/GenBank/DDBJ whole genome shotgun (WGS) entry which is preliminary data.</text>
</comment>
<dbReference type="InterPro" id="IPR023214">
    <property type="entry name" value="HAD_sf"/>
</dbReference>
<dbReference type="InterPro" id="IPR036412">
    <property type="entry name" value="HAD-like_sf"/>
</dbReference>
<name>A0ABN1YCL0_9ACTN</name>
<dbReference type="Proteomes" id="UP001499863">
    <property type="component" value="Unassembled WGS sequence"/>
</dbReference>
<reference evidence="1 2" key="1">
    <citation type="journal article" date="2019" name="Int. J. Syst. Evol. Microbiol.">
        <title>The Global Catalogue of Microorganisms (GCM) 10K type strain sequencing project: providing services to taxonomists for standard genome sequencing and annotation.</title>
        <authorList>
            <consortium name="The Broad Institute Genomics Platform"/>
            <consortium name="The Broad Institute Genome Sequencing Center for Infectious Disease"/>
            <person name="Wu L."/>
            <person name="Ma J."/>
        </authorList>
    </citation>
    <scope>NUCLEOTIDE SEQUENCE [LARGE SCALE GENOMIC DNA]</scope>
    <source>
        <strain evidence="1 2">JCM 12393</strain>
    </source>
</reference>
<dbReference type="SFLD" id="SFLDS00003">
    <property type="entry name" value="Haloacid_Dehalogenase"/>
    <property type="match status" value="1"/>
</dbReference>